<evidence type="ECO:0000313" key="4">
    <source>
        <dbReference type="Proteomes" id="UP000651517"/>
    </source>
</evidence>
<keyword evidence="4" id="KW-1185">Reference proteome</keyword>
<reference evidence="3 4" key="1">
    <citation type="submission" date="2020-08" db="EMBL/GenBank/DDBJ databases">
        <title>A Genomic Blueprint of the Chicken Gut Microbiome.</title>
        <authorList>
            <person name="Gilroy R."/>
            <person name="Ravi A."/>
            <person name="Getino M."/>
            <person name="Pursley I."/>
            <person name="Horton D.L."/>
            <person name="Alikhan N.-F."/>
            <person name="Baker D."/>
            <person name="Gharbi K."/>
            <person name="Hall N."/>
            <person name="Watson M."/>
            <person name="Adriaenssens E.M."/>
            <person name="Foster-Nyarko E."/>
            <person name="Jarju S."/>
            <person name="Secka A."/>
            <person name="Antonio M."/>
            <person name="Oren A."/>
            <person name="Chaudhuri R."/>
            <person name="La Ragione R.M."/>
            <person name="Hildebrand F."/>
            <person name="Pallen M.J."/>
        </authorList>
    </citation>
    <scope>NUCLEOTIDE SEQUENCE [LARGE SCALE GENOMIC DNA]</scope>
    <source>
        <strain evidence="3 4">Re57</strain>
    </source>
</reference>
<dbReference type="Proteomes" id="UP000651517">
    <property type="component" value="Unassembled WGS sequence"/>
</dbReference>
<feature type="region of interest" description="Disordered" evidence="1">
    <location>
        <begin position="411"/>
        <end position="461"/>
    </location>
</feature>
<dbReference type="SUPFAM" id="SSF56112">
    <property type="entry name" value="Protein kinase-like (PK-like)"/>
    <property type="match status" value="1"/>
</dbReference>
<proteinExistence type="predicted"/>
<dbReference type="RefSeq" id="WP_191726436.1">
    <property type="nucleotide sequence ID" value="NZ_JACSPY010000008.1"/>
</dbReference>
<evidence type="ECO:0000256" key="1">
    <source>
        <dbReference type="SAM" id="MobiDB-lite"/>
    </source>
</evidence>
<sequence>MKIHVDQFTELVEALPWDVPLARWKPELLIGLPRGISRHVVRFVEFEGTILAVKETQDAIAVREYELLTALADLDAPAVRPLGYVTGRTDADGQPLPGALLTPHLSYSLPFRDLCGKSVPPQMADLLVDALAVLIVRLHLVGFFWGDVSLSNTLFRRDADALAAYLVDAETGELHDSLSAGQRSHDLDLARTNIAGEFLDLQAGGLADPDVDPMAMSNRLSERYDELWAELTAAEAFNMYERWRIDQRIERLNELGFDLGELTVTTDLDGVTTRIEPKVVAPGHFQRRLRRLTGIDAEKQQARRMLNDLDVYRAAKGLDDEAEVIVAERWLADVYRPVLEAITDEYSGRLEPPQVFHEFLDHRAEMSETAGRDVSTPEAVAAYRDEKLAHYPREAHLFRDPDTAVLRRLAEAESAQADPELAESAQAGPEPADPEPAESGQVPPETPEPPAAADETREEPR</sequence>
<feature type="domain" description="DUF4032" evidence="2">
    <location>
        <begin position="226"/>
        <end position="387"/>
    </location>
</feature>
<evidence type="ECO:0000313" key="3">
    <source>
        <dbReference type="EMBL" id="MBD8021024.1"/>
    </source>
</evidence>
<organism evidence="3 4">
    <name type="scientific">Brevibacterium gallinarum</name>
    <dbReference type="NCBI Taxonomy" id="2762220"/>
    <lineage>
        <taxon>Bacteria</taxon>
        <taxon>Bacillati</taxon>
        <taxon>Actinomycetota</taxon>
        <taxon>Actinomycetes</taxon>
        <taxon>Micrococcales</taxon>
        <taxon>Brevibacteriaceae</taxon>
        <taxon>Brevibacterium</taxon>
    </lineage>
</organism>
<evidence type="ECO:0000259" key="2">
    <source>
        <dbReference type="Pfam" id="PF13224"/>
    </source>
</evidence>
<dbReference type="InterPro" id="IPR011009">
    <property type="entry name" value="Kinase-like_dom_sf"/>
</dbReference>
<dbReference type="Pfam" id="PF06293">
    <property type="entry name" value="Kdo"/>
    <property type="match status" value="1"/>
</dbReference>
<accession>A0ABR8WVK3</accession>
<gene>
    <name evidence="3" type="ORF">H9634_09555</name>
</gene>
<comment type="caution">
    <text evidence="3">The sequence shown here is derived from an EMBL/GenBank/DDBJ whole genome shotgun (WGS) entry which is preliminary data.</text>
</comment>
<dbReference type="Pfam" id="PF13224">
    <property type="entry name" value="DUF4032"/>
    <property type="match status" value="1"/>
</dbReference>
<name>A0ABR8WVK3_9MICO</name>
<dbReference type="InterPro" id="IPR025111">
    <property type="entry name" value="DUF4032"/>
</dbReference>
<dbReference type="EMBL" id="JACSPY010000008">
    <property type="protein sequence ID" value="MBD8021024.1"/>
    <property type="molecule type" value="Genomic_DNA"/>
</dbReference>
<protein>
    <submittedName>
        <fullName evidence="3">DUF4032 domain-containing protein</fullName>
    </submittedName>
</protein>